<gene>
    <name evidence="1" type="ORF">AQJ67_35610</name>
</gene>
<organism evidence="1 2">
    <name type="scientific">Streptomyces caeruleatus</name>
    <dbReference type="NCBI Taxonomy" id="661399"/>
    <lineage>
        <taxon>Bacteria</taxon>
        <taxon>Bacillati</taxon>
        <taxon>Actinomycetota</taxon>
        <taxon>Actinomycetes</taxon>
        <taxon>Kitasatosporales</taxon>
        <taxon>Streptomycetaceae</taxon>
        <taxon>Streptomyces</taxon>
    </lineage>
</organism>
<dbReference type="AlphaFoldDB" id="A0A101TN05"/>
<keyword evidence="2" id="KW-1185">Reference proteome</keyword>
<reference evidence="1 2" key="1">
    <citation type="submission" date="2015-10" db="EMBL/GenBank/DDBJ databases">
        <title>Draft genome sequence of Streptomyces caeruleatus NRRL B-24802, type strain for the species Streptomyces caeruleatus.</title>
        <authorList>
            <person name="Ruckert C."/>
            <person name="Winkler A."/>
            <person name="Kalinowski J."/>
            <person name="Kampfer P."/>
            <person name="Glaeser S."/>
        </authorList>
    </citation>
    <scope>NUCLEOTIDE SEQUENCE [LARGE SCALE GENOMIC DNA]</scope>
    <source>
        <strain evidence="1 2">NRRL B-24802</strain>
    </source>
</reference>
<name>A0A101TN05_9ACTN</name>
<proteinExistence type="predicted"/>
<evidence type="ECO:0000313" key="1">
    <source>
        <dbReference type="EMBL" id="KUN95331.1"/>
    </source>
</evidence>
<comment type="caution">
    <text evidence="1">The sequence shown here is derived from an EMBL/GenBank/DDBJ whole genome shotgun (WGS) entry which is preliminary data.</text>
</comment>
<evidence type="ECO:0000313" key="2">
    <source>
        <dbReference type="Proteomes" id="UP000053429"/>
    </source>
</evidence>
<dbReference type="Proteomes" id="UP000053429">
    <property type="component" value="Unassembled WGS sequence"/>
</dbReference>
<dbReference type="EMBL" id="LMWY01000049">
    <property type="protein sequence ID" value="KUN95331.1"/>
    <property type="molecule type" value="Genomic_DNA"/>
</dbReference>
<protein>
    <submittedName>
        <fullName evidence="1">Uncharacterized protein</fullName>
    </submittedName>
</protein>
<sequence length="545" mass="62403">MSFLQFEDLIDYATGQRPNGGWVTVYARDERDNEDGGYYSALVPVGNIDAHLVEPSWDLDLGDGTPGFSFYFDDRASEYHRFGDDSGVEPLVVCRYFHGIKPSYVEVSEEFRYFHNLYEDRATRTLFAFDDSGDDIEVVRVSDDKVEVRVKYLKEYLAVRGMVLLLLYVIDRWSEKSLDELGMARQDEQQGGSDYRYSRFVDAFPVLAPERNSCGRLLGKTVMRGAANYDPQRSWGRHDRKYEEFIIGVDDDGEEVYYTCDEEKLANNFGKNPDAPHFLRPVFFSKEVMAKYYNDPGKFRVEDGYLRCAGYWGVPLDNNHQKYVVVFLGDLGKLSHKEQLYWKRYNVPPDGRMSDVYFRRSMLGEWADATEPALVFKRTYERFGKHWNSNHGWELFKKLKPADAHHWTSLHVPSDGNQKEFDEQIMSLAKLLVDRINEAEVGKRAILEPNDKGGITKFGRYLDAIGFTEAGAFVQFLRNLQSLRSGAAHVKSAKNNSDYQKAMRFFDLGTKGLSQGFADILDGATVFIGKLEELAVTGSDGQETS</sequence>
<accession>A0A101TN05</accession>